<dbReference type="Pfam" id="PF00847">
    <property type="entry name" value="AP2"/>
    <property type="match status" value="1"/>
</dbReference>
<dbReference type="PANTHER" id="PTHR31190:SF499">
    <property type="entry name" value="ETHYLENE-RESPONSIVE TRANSCRIPTION FACTOR ERF105"/>
    <property type="match status" value="1"/>
</dbReference>
<keyword evidence="3" id="KW-0805">Transcription regulation</keyword>
<protein>
    <recommendedName>
        <fullName evidence="9">AP2/ERF domain-containing protein</fullName>
    </recommendedName>
</protein>
<evidence type="ECO:0000313" key="10">
    <source>
        <dbReference type="EMBL" id="KAG5387774.1"/>
    </source>
</evidence>
<dbReference type="SMART" id="SM00380">
    <property type="entry name" value="AP2"/>
    <property type="match status" value="1"/>
</dbReference>
<evidence type="ECO:0000256" key="6">
    <source>
        <dbReference type="ARBA" id="ARBA00023163"/>
    </source>
</evidence>
<evidence type="ECO:0000256" key="5">
    <source>
        <dbReference type="ARBA" id="ARBA00023159"/>
    </source>
</evidence>
<dbReference type="InterPro" id="IPR001471">
    <property type="entry name" value="AP2/ERF_dom"/>
</dbReference>
<dbReference type="InterPro" id="IPR044808">
    <property type="entry name" value="ERF_plant"/>
</dbReference>
<proteinExistence type="inferred from homology"/>
<dbReference type="CDD" id="cd00018">
    <property type="entry name" value="AP2"/>
    <property type="match status" value="1"/>
</dbReference>
<sequence length="216" mass="24731">MHYRGVMMRSWVKFAAEIRDPNRQGTRVWLETFDTAIEAARAYDQAVFKLRGSKAIVNFPLEVGTWNQRGDVGQNKRKLEGEEEEVTVVANISEGLLFLLLWQRLNSKRGPVYHFIKPQGFVLTTLLISTKIQKRTSGYATGITGYVLRRASLTAEDAFAFLKIPTMMVAQFMDFLILLRLFTGLTTKDINDLWIQADFDGNSLKQFQVPFLNEDI</sequence>
<reference evidence="10 11" key="1">
    <citation type="submission" date="2021-03" db="EMBL/GenBank/DDBJ databases">
        <authorList>
            <person name="King G.J."/>
            <person name="Bancroft I."/>
            <person name="Baten A."/>
            <person name="Bloomfield J."/>
            <person name="Borpatragohain P."/>
            <person name="He Z."/>
            <person name="Irish N."/>
            <person name="Irwin J."/>
            <person name="Liu K."/>
            <person name="Mauleon R.P."/>
            <person name="Moore J."/>
            <person name="Morris R."/>
            <person name="Ostergaard L."/>
            <person name="Wang B."/>
            <person name="Wells R."/>
        </authorList>
    </citation>
    <scope>NUCLEOTIDE SEQUENCE [LARGE SCALE GENOMIC DNA]</scope>
    <source>
        <strain evidence="10">R-o-18</strain>
        <tissue evidence="10">Leaf</tissue>
    </source>
</reference>
<dbReference type="EMBL" id="JADBGQ010000007">
    <property type="protein sequence ID" value="KAG5387774.1"/>
    <property type="molecule type" value="Genomic_DNA"/>
</dbReference>
<accession>A0ABQ7LML2</accession>
<evidence type="ECO:0000256" key="1">
    <source>
        <dbReference type="ARBA" id="ARBA00004123"/>
    </source>
</evidence>
<keyword evidence="11" id="KW-1185">Reference proteome</keyword>
<gene>
    <name evidence="10" type="primary">A08p001310.1_BraROA</name>
    <name evidence="10" type="ORF">IGI04_029315</name>
</gene>
<keyword evidence="5" id="KW-0010">Activator</keyword>
<comment type="subcellular location">
    <subcellularLocation>
        <location evidence="1">Nucleus</location>
    </subcellularLocation>
</comment>
<dbReference type="InterPro" id="IPR016177">
    <property type="entry name" value="DNA-bd_dom_sf"/>
</dbReference>
<comment type="caution">
    <text evidence="10">The sequence shown here is derived from an EMBL/GenBank/DDBJ whole genome shotgun (WGS) entry which is preliminary data.</text>
</comment>
<dbReference type="SUPFAM" id="SSF54171">
    <property type="entry name" value="DNA-binding domain"/>
    <property type="match status" value="1"/>
</dbReference>
<dbReference type="Gene3D" id="3.30.730.10">
    <property type="entry name" value="AP2/ERF domain"/>
    <property type="match status" value="1"/>
</dbReference>
<keyword evidence="6" id="KW-0804">Transcription</keyword>
<dbReference type="PROSITE" id="PS51032">
    <property type="entry name" value="AP2_ERF"/>
    <property type="match status" value="1"/>
</dbReference>
<evidence type="ECO:0000256" key="4">
    <source>
        <dbReference type="ARBA" id="ARBA00023125"/>
    </source>
</evidence>
<evidence type="ECO:0000256" key="3">
    <source>
        <dbReference type="ARBA" id="ARBA00023015"/>
    </source>
</evidence>
<keyword evidence="7" id="KW-0539">Nucleus</keyword>
<evidence type="ECO:0000256" key="2">
    <source>
        <dbReference type="ARBA" id="ARBA00022745"/>
    </source>
</evidence>
<organism evidence="10 11">
    <name type="scientific">Brassica rapa subsp. trilocularis</name>
    <dbReference type="NCBI Taxonomy" id="1813537"/>
    <lineage>
        <taxon>Eukaryota</taxon>
        <taxon>Viridiplantae</taxon>
        <taxon>Streptophyta</taxon>
        <taxon>Embryophyta</taxon>
        <taxon>Tracheophyta</taxon>
        <taxon>Spermatophyta</taxon>
        <taxon>Magnoliopsida</taxon>
        <taxon>eudicotyledons</taxon>
        <taxon>Gunneridae</taxon>
        <taxon>Pentapetalae</taxon>
        <taxon>rosids</taxon>
        <taxon>malvids</taxon>
        <taxon>Brassicales</taxon>
        <taxon>Brassicaceae</taxon>
        <taxon>Brassiceae</taxon>
        <taxon>Brassica</taxon>
    </lineage>
</organism>
<dbReference type="PRINTS" id="PR00367">
    <property type="entry name" value="ETHRSPELEMNT"/>
</dbReference>
<evidence type="ECO:0000256" key="8">
    <source>
        <dbReference type="ARBA" id="ARBA00024343"/>
    </source>
</evidence>
<evidence type="ECO:0000259" key="9">
    <source>
        <dbReference type="PROSITE" id="PS51032"/>
    </source>
</evidence>
<dbReference type="InterPro" id="IPR036955">
    <property type="entry name" value="AP2/ERF_dom_sf"/>
</dbReference>
<name>A0ABQ7LML2_BRACM</name>
<comment type="similarity">
    <text evidence="8">Belongs to the AP2/ERF transcription factor family. ERF subfamily.</text>
</comment>
<evidence type="ECO:0000256" key="7">
    <source>
        <dbReference type="ARBA" id="ARBA00023242"/>
    </source>
</evidence>
<keyword evidence="4" id="KW-0238">DNA-binding</keyword>
<evidence type="ECO:0000313" key="11">
    <source>
        <dbReference type="Proteomes" id="UP000823674"/>
    </source>
</evidence>
<dbReference type="PANTHER" id="PTHR31190">
    <property type="entry name" value="DNA-BINDING DOMAIN"/>
    <property type="match status" value="1"/>
</dbReference>
<keyword evidence="2" id="KW-0936">Ethylene signaling pathway</keyword>
<feature type="domain" description="AP2/ERF" evidence="9">
    <location>
        <begin position="2"/>
        <end position="60"/>
    </location>
</feature>
<dbReference type="Proteomes" id="UP000823674">
    <property type="component" value="Chromosome A08"/>
</dbReference>